<organism evidence="1">
    <name type="scientific">viral metagenome</name>
    <dbReference type="NCBI Taxonomy" id="1070528"/>
    <lineage>
        <taxon>unclassified sequences</taxon>
        <taxon>metagenomes</taxon>
        <taxon>organismal metagenomes</taxon>
    </lineage>
</organism>
<dbReference type="AlphaFoldDB" id="A0A6C0IP12"/>
<dbReference type="EMBL" id="MN740218">
    <property type="protein sequence ID" value="QHT94320.1"/>
    <property type="molecule type" value="Genomic_DNA"/>
</dbReference>
<proteinExistence type="predicted"/>
<reference evidence="1" key="1">
    <citation type="journal article" date="2020" name="Nature">
        <title>Giant virus diversity and host interactions through global metagenomics.</title>
        <authorList>
            <person name="Schulz F."/>
            <person name="Roux S."/>
            <person name="Paez-Espino D."/>
            <person name="Jungbluth S."/>
            <person name="Walsh D.A."/>
            <person name="Denef V.J."/>
            <person name="McMahon K.D."/>
            <person name="Konstantinidis K.T."/>
            <person name="Eloe-Fadrosh E.A."/>
            <person name="Kyrpides N.C."/>
            <person name="Woyke T."/>
        </authorList>
    </citation>
    <scope>NUCLEOTIDE SEQUENCE</scope>
    <source>
        <strain evidence="1">GVMAG-M-3300024258-28</strain>
    </source>
</reference>
<name>A0A6C0IP12_9ZZZZ</name>
<evidence type="ECO:0000313" key="1">
    <source>
        <dbReference type="EMBL" id="QHT94320.1"/>
    </source>
</evidence>
<sequence length="380" mass="44341">MNNIIIPDESFDFDHLQLSTPILTTGGSHVIHCSLNNEPFYIQPPKSRTKQGINLVGKKMYSDLMYSQENQRFIQWMENLETYFQEHLFKNKDKWFDSSLELHDIENFFSSPLKSYKSGKYYLCRANIKNNLGKSSIKIFDEDENELTVESLTTDNEINTILEIKGIRCTSSSFNVEIEIKQMMVLKPNNLFEKCLFTRNKKSLTEMADNTTQQPVEEGEVKVDNTEQQIPVVEDQLSVSEEPIIIEENVEEVKNLEEVESVVVADIEEDVEDVYQPELVEEEVRTSPDEVKETNKDSLEEIDFTLDEINEGESIQIKQRNDIHYEMYREAKRKAKMARDLALSSYLEAKRIKNTYMLENIEDSESSDLEMEELEQQEDE</sequence>
<accession>A0A6C0IP12</accession>
<protein>
    <submittedName>
        <fullName evidence="1">Uncharacterized protein</fullName>
    </submittedName>
</protein>